<evidence type="ECO:0000313" key="8">
    <source>
        <dbReference type="Proteomes" id="UP001247754"/>
    </source>
</evidence>
<feature type="compositionally biased region" description="Pro residues" evidence="5">
    <location>
        <begin position="107"/>
        <end position="118"/>
    </location>
</feature>
<dbReference type="NCBIfam" id="TIGR01352">
    <property type="entry name" value="tonB_Cterm"/>
    <property type="match status" value="1"/>
</dbReference>
<dbReference type="PROSITE" id="PS52015">
    <property type="entry name" value="TONB_CTD"/>
    <property type="match status" value="1"/>
</dbReference>
<accession>A0ABU1F361</accession>
<dbReference type="Gene3D" id="3.30.1150.10">
    <property type="match status" value="1"/>
</dbReference>
<dbReference type="Pfam" id="PF03544">
    <property type="entry name" value="TonB_C"/>
    <property type="match status" value="1"/>
</dbReference>
<evidence type="ECO:0000256" key="1">
    <source>
        <dbReference type="ARBA" id="ARBA00004167"/>
    </source>
</evidence>
<organism evidence="7 8">
    <name type="scientific">Ruixingdingia sedimenti</name>
    <dbReference type="NCBI Taxonomy" id="3073604"/>
    <lineage>
        <taxon>Bacteria</taxon>
        <taxon>Pseudomonadati</taxon>
        <taxon>Pseudomonadota</taxon>
        <taxon>Alphaproteobacteria</taxon>
        <taxon>Rhodobacterales</taxon>
        <taxon>Paracoccaceae</taxon>
        <taxon>Ruixingdingia</taxon>
    </lineage>
</organism>
<evidence type="ECO:0000256" key="2">
    <source>
        <dbReference type="ARBA" id="ARBA00022692"/>
    </source>
</evidence>
<feature type="domain" description="TonB C-terminal" evidence="6">
    <location>
        <begin position="195"/>
        <end position="284"/>
    </location>
</feature>
<dbReference type="Proteomes" id="UP001247754">
    <property type="component" value="Unassembled WGS sequence"/>
</dbReference>
<proteinExistence type="predicted"/>
<evidence type="ECO:0000259" key="6">
    <source>
        <dbReference type="PROSITE" id="PS52015"/>
    </source>
</evidence>
<feature type="region of interest" description="Disordered" evidence="5">
    <location>
        <begin position="59"/>
        <end position="192"/>
    </location>
</feature>
<dbReference type="InterPro" id="IPR037682">
    <property type="entry name" value="TonB_C"/>
</dbReference>
<keyword evidence="4" id="KW-0472">Membrane</keyword>
<feature type="compositionally biased region" description="Gly residues" evidence="5">
    <location>
        <begin position="173"/>
        <end position="184"/>
    </location>
</feature>
<keyword evidence="3" id="KW-1133">Transmembrane helix</keyword>
<protein>
    <submittedName>
        <fullName evidence="7">TonB family protein</fullName>
    </submittedName>
</protein>
<feature type="compositionally biased region" description="Pro residues" evidence="5">
    <location>
        <begin position="74"/>
        <end position="97"/>
    </location>
</feature>
<keyword evidence="8" id="KW-1185">Reference proteome</keyword>
<comment type="caution">
    <text evidence="7">The sequence shown here is derived from an EMBL/GenBank/DDBJ whole genome shotgun (WGS) entry which is preliminary data.</text>
</comment>
<keyword evidence="2" id="KW-0812">Transmembrane</keyword>
<dbReference type="EMBL" id="JAVKPH010000001">
    <property type="protein sequence ID" value="MDR5651058.1"/>
    <property type="molecule type" value="Genomic_DNA"/>
</dbReference>
<evidence type="ECO:0000313" key="7">
    <source>
        <dbReference type="EMBL" id="MDR5651058.1"/>
    </source>
</evidence>
<sequence length="284" mass="29527">MNSRIQAGIAVTLAVGLHVGVFLIPTEPAGAVSAGSGGTELVSIEAADEVLADMVEEWEQTPDPIEETAEMDTPPEPVEVPPPELAEIPPPEVPPMPELAQLAPPADVTPPPPPPPEPPKPEPEPEPPKPEPRPEPKPKPKAQKEKPKQQVAKPERRENRPPSPGRQAQVAAGTGGGANAGDGGAAAAATRTKGAAELRNGWGAQIRARIERKLRRESRTGRVTLNLTVASNGALIAASLAGSSGDPRIDNMVLNAARSATYPAAPKGLGEARASFTVAINIKR</sequence>
<dbReference type="InterPro" id="IPR006260">
    <property type="entry name" value="TonB/TolA_C"/>
</dbReference>
<evidence type="ECO:0000256" key="3">
    <source>
        <dbReference type="ARBA" id="ARBA00022989"/>
    </source>
</evidence>
<feature type="compositionally biased region" description="Acidic residues" evidence="5">
    <location>
        <begin position="59"/>
        <end position="70"/>
    </location>
</feature>
<comment type="subcellular location">
    <subcellularLocation>
        <location evidence="1">Membrane</location>
        <topology evidence="1">Single-pass membrane protein</topology>
    </subcellularLocation>
</comment>
<evidence type="ECO:0000256" key="4">
    <source>
        <dbReference type="ARBA" id="ARBA00023136"/>
    </source>
</evidence>
<reference evidence="7 8" key="1">
    <citation type="submission" date="2023-09" db="EMBL/GenBank/DDBJ databases">
        <title>Xinfangfangia sedmenti sp. nov., isolated the sedment.</title>
        <authorList>
            <person name="Xu L."/>
        </authorList>
    </citation>
    <scope>NUCLEOTIDE SEQUENCE [LARGE SCALE GENOMIC DNA]</scope>
    <source>
        <strain evidence="7 8">LG-4</strain>
    </source>
</reference>
<name>A0ABU1F361_9RHOB</name>
<feature type="compositionally biased region" description="Basic and acidic residues" evidence="5">
    <location>
        <begin position="119"/>
        <end position="160"/>
    </location>
</feature>
<evidence type="ECO:0000256" key="5">
    <source>
        <dbReference type="SAM" id="MobiDB-lite"/>
    </source>
</evidence>
<dbReference type="RefSeq" id="WP_310455096.1">
    <property type="nucleotide sequence ID" value="NZ_JAVKPH010000001.1"/>
</dbReference>
<gene>
    <name evidence="7" type="ORF">RGD00_00450</name>
</gene>
<dbReference type="SUPFAM" id="SSF74653">
    <property type="entry name" value="TolA/TonB C-terminal domain"/>
    <property type="match status" value="1"/>
</dbReference>